<reference evidence="3 4" key="1">
    <citation type="submission" date="2023-06" db="EMBL/GenBank/DDBJ databases">
        <title>Black Yeasts Isolated from many extreme environments.</title>
        <authorList>
            <person name="Coleine C."/>
            <person name="Stajich J.E."/>
            <person name="Selbmann L."/>
        </authorList>
    </citation>
    <scope>NUCLEOTIDE SEQUENCE [LARGE SCALE GENOMIC DNA]</scope>
    <source>
        <strain evidence="3 4">CCFEE 5887</strain>
    </source>
</reference>
<feature type="region of interest" description="Disordered" evidence="1">
    <location>
        <begin position="61"/>
        <end position="113"/>
    </location>
</feature>
<protein>
    <recommendedName>
        <fullName evidence="2">DUF7626 domain-containing protein</fullName>
    </recommendedName>
</protein>
<evidence type="ECO:0000256" key="1">
    <source>
        <dbReference type="SAM" id="MobiDB-lite"/>
    </source>
</evidence>
<accession>A0AAV9PXT5</accession>
<feature type="domain" description="DUF7626" evidence="2">
    <location>
        <begin position="135"/>
        <end position="189"/>
    </location>
</feature>
<organism evidence="3 4">
    <name type="scientific">Vermiconidia calcicola</name>
    <dbReference type="NCBI Taxonomy" id="1690605"/>
    <lineage>
        <taxon>Eukaryota</taxon>
        <taxon>Fungi</taxon>
        <taxon>Dikarya</taxon>
        <taxon>Ascomycota</taxon>
        <taxon>Pezizomycotina</taxon>
        <taxon>Dothideomycetes</taxon>
        <taxon>Dothideomycetidae</taxon>
        <taxon>Mycosphaerellales</taxon>
        <taxon>Extremaceae</taxon>
        <taxon>Vermiconidia</taxon>
    </lineage>
</organism>
<dbReference type="AlphaFoldDB" id="A0AAV9PXT5"/>
<dbReference type="EMBL" id="JAXLQG010000023">
    <property type="protein sequence ID" value="KAK5529118.1"/>
    <property type="molecule type" value="Genomic_DNA"/>
</dbReference>
<gene>
    <name evidence="3" type="ORF">LTR25_009855</name>
</gene>
<feature type="compositionally biased region" description="Acidic residues" evidence="1">
    <location>
        <begin position="67"/>
        <end position="88"/>
    </location>
</feature>
<proteinExistence type="predicted"/>
<feature type="compositionally biased region" description="Basic residues" evidence="1">
    <location>
        <begin position="96"/>
        <end position="106"/>
    </location>
</feature>
<comment type="caution">
    <text evidence="3">The sequence shown here is derived from an EMBL/GenBank/DDBJ whole genome shotgun (WGS) entry which is preliminary data.</text>
</comment>
<evidence type="ECO:0000259" key="2">
    <source>
        <dbReference type="Pfam" id="PF24625"/>
    </source>
</evidence>
<dbReference type="InterPro" id="IPR056043">
    <property type="entry name" value="DUF7626"/>
</dbReference>
<sequence length="339" mass="38045">MDLGARAVIPMRIKPNPVVYPRRRGAPAVVYKQSQYPLPYFAHQQLDPTYFPQDMGVPVGGPKGEEGDIAWDDDDSDNGADLESDADDMVPVGSTRKSKARRKSRHIGNATEASDVKNMKMRGGRPAVAKKVSADLDSDDELIVRMKEARFLERDIAQALIDQGRIAYNPKTIGTRWRRIKAKLQKRQDDLLDADLTDWHDGDDDVLLQAVIKADAEVDRLKAEIDTRKWRIVADGMKNLKVSGHMILPLQTCMSVELTILEPVINFSQNACRERYESLQNGTAKPTPESIPNPTPEVLARVQSRIDKEARVAKDQHTPADQQANIAGNAWSSRQRHYF</sequence>
<evidence type="ECO:0000313" key="4">
    <source>
        <dbReference type="Proteomes" id="UP001345827"/>
    </source>
</evidence>
<dbReference type="Proteomes" id="UP001345827">
    <property type="component" value="Unassembled WGS sequence"/>
</dbReference>
<keyword evidence="4" id="KW-1185">Reference proteome</keyword>
<dbReference type="Pfam" id="PF24625">
    <property type="entry name" value="DUF7626"/>
    <property type="match status" value="1"/>
</dbReference>
<evidence type="ECO:0000313" key="3">
    <source>
        <dbReference type="EMBL" id="KAK5529118.1"/>
    </source>
</evidence>
<name>A0AAV9PXT5_9PEZI</name>